<dbReference type="EMBL" id="VUJX02000001">
    <property type="protein sequence ID" value="KAL0942918.1"/>
    <property type="molecule type" value="Genomic_DNA"/>
</dbReference>
<keyword evidence="2" id="KW-1185">Reference proteome</keyword>
<gene>
    <name evidence="1" type="ORF">CTRU02_200804</name>
</gene>
<keyword evidence="1" id="KW-0378">Hydrolase</keyword>
<organism evidence="1 2">
    <name type="scientific">Colletotrichum truncatum</name>
    <name type="common">Anthracnose fungus</name>
    <name type="synonym">Colletotrichum capsici</name>
    <dbReference type="NCBI Taxonomy" id="5467"/>
    <lineage>
        <taxon>Eukaryota</taxon>
        <taxon>Fungi</taxon>
        <taxon>Dikarya</taxon>
        <taxon>Ascomycota</taxon>
        <taxon>Pezizomycotina</taxon>
        <taxon>Sordariomycetes</taxon>
        <taxon>Hypocreomycetidae</taxon>
        <taxon>Glomerellales</taxon>
        <taxon>Glomerellaceae</taxon>
        <taxon>Colletotrichum</taxon>
        <taxon>Colletotrichum truncatum species complex</taxon>
    </lineage>
</organism>
<protein>
    <submittedName>
        <fullName evidence="1">Carboxypeptidase 2</fullName>
    </submittedName>
</protein>
<accession>A0ACC3ZG67</accession>
<evidence type="ECO:0000313" key="2">
    <source>
        <dbReference type="Proteomes" id="UP000805649"/>
    </source>
</evidence>
<evidence type="ECO:0000313" key="1">
    <source>
        <dbReference type="EMBL" id="KAL0942918.1"/>
    </source>
</evidence>
<proteinExistence type="predicted"/>
<sequence>MRVLESLALSLLQAGLVSAQTKYADNQVTVRQDGERVIPLFPDVDIELLSPAFTNPETVPAGWNNGTSGPTNQDTLGKDSRQTSGKLKVLFHSLADKHGWASYHVPSFTSEDGRSVPYVNLSLSSTSERNNGKLRIWLQGGVHGNEPAGDQAILAFLGKISSNETWASSVLSKADILVLPRYNPDGVAYFQRELASNYDPNRDHVALQRKQTRDIKKLLAAFDPHIFLDAHEFTANQRIGAQGQWVKSEDVQVSHVKNPNIHPAIRALGEGLFLNSIQDRVRIHGLRTSAYYTSSSGTDLPVLTEPSSISRAGHNSAGLLQAVSFLTETRGIALADQHFQRRVAAGFIAVETLVQTAVDNAKEVYDTIEAAREEFVAGTEDVIVVDHARVTEVTWNFIDTRNGSIIRAPAQFRNSTPTQVDLARARPEAYVFPRAWADVAERLEVLGVEVETLSEDFVGEVEVLTADKVQLKDYKYEGIVEATISTTSSRRTVRVPRGGFRVSTRQKNAAYAFVTLEPENNASFATYNIIDIDEGDEYPVFRVLQGQ</sequence>
<dbReference type="Proteomes" id="UP000805649">
    <property type="component" value="Unassembled WGS sequence"/>
</dbReference>
<name>A0ACC3ZG67_COLTU</name>
<comment type="caution">
    <text evidence="1">The sequence shown here is derived from an EMBL/GenBank/DDBJ whole genome shotgun (WGS) entry which is preliminary data.</text>
</comment>
<keyword evidence="1" id="KW-0645">Protease</keyword>
<keyword evidence="1" id="KW-0121">Carboxypeptidase</keyword>
<reference evidence="1 2" key="1">
    <citation type="journal article" date="2020" name="Phytopathology">
        <title>Genome Sequence Resources of Colletotrichum truncatum, C. plurivorum, C. musicola, and C. sojae: Four Species Pathogenic to Soybean (Glycine max).</title>
        <authorList>
            <person name="Rogerio F."/>
            <person name="Boufleur T.R."/>
            <person name="Ciampi-Guillardi M."/>
            <person name="Sukno S.A."/>
            <person name="Thon M.R."/>
            <person name="Massola Junior N.S."/>
            <person name="Baroncelli R."/>
        </authorList>
    </citation>
    <scope>NUCLEOTIDE SEQUENCE [LARGE SCALE GENOMIC DNA]</scope>
    <source>
        <strain evidence="1 2">CMES1059</strain>
    </source>
</reference>